<organism evidence="2 3">
    <name type="scientific">Confluentibacter flavum</name>
    <dbReference type="NCBI Taxonomy" id="1909700"/>
    <lineage>
        <taxon>Bacteria</taxon>
        <taxon>Pseudomonadati</taxon>
        <taxon>Bacteroidota</taxon>
        <taxon>Flavobacteriia</taxon>
        <taxon>Flavobacteriales</taxon>
        <taxon>Flavobacteriaceae</taxon>
        <taxon>Confluentibacter</taxon>
    </lineage>
</organism>
<dbReference type="Gene3D" id="3.40.630.30">
    <property type="match status" value="1"/>
</dbReference>
<evidence type="ECO:0000313" key="3">
    <source>
        <dbReference type="Proteomes" id="UP000233435"/>
    </source>
</evidence>
<dbReference type="Proteomes" id="UP000233435">
    <property type="component" value="Unassembled WGS sequence"/>
</dbReference>
<dbReference type="InterPro" id="IPR016181">
    <property type="entry name" value="Acyl_CoA_acyltransferase"/>
</dbReference>
<name>A0A2N3HGM9_9FLAO</name>
<accession>A0A2N3HGM9</accession>
<dbReference type="InterPro" id="IPR038740">
    <property type="entry name" value="BioF2-like_GNAT_dom"/>
</dbReference>
<dbReference type="EMBL" id="PJEO01000052">
    <property type="protein sequence ID" value="PKQ44073.1"/>
    <property type="molecule type" value="Genomic_DNA"/>
</dbReference>
<sequence length="413" mass="49240">MKNNPFLSNIFVSIWLKHFNDSKSAFTFKFIKEVDFVKNKHLPLYVNVGKNLTNGIAYELDEKETDYKNKVFFIYDIPEYFDVHNQFHGSLKLKTVRQYVGYLANLTKYKSIEDYLSEQFSTNSRWKIKKSKRRLEACFNIRYGVLYGKDTRKDDFDFAFNYFHKLLVKRFTEKQINNHYLSPKKWTYLQDVIYHMILENKAALFVIYNDNIPISVYLNYVSPTILYSALPVFDPDYAKFNIGYIDNIKHIEWCIENKIAIFDFSKGDYDYKKRLANKAYHFDYHILFDSKSILATSLAQFIFIYFRGKQYLRDLNVNILFHKAIYFIKGKKNVVIPLDYDSIEIESLPDEHTLIKMDFNSISNETFKKFLIDFLYKKSESINNISIFEVKNSNNTYIVQAKDCIEKIKCHSK</sequence>
<evidence type="ECO:0000259" key="1">
    <source>
        <dbReference type="Pfam" id="PF13480"/>
    </source>
</evidence>
<dbReference type="OrthoDB" id="1422531at2"/>
<dbReference type="SUPFAM" id="SSF55729">
    <property type="entry name" value="Acyl-CoA N-acyltransferases (Nat)"/>
    <property type="match status" value="1"/>
</dbReference>
<feature type="domain" description="BioF2-like acetyltransferase" evidence="1">
    <location>
        <begin position="124"/>
        <end position="273"/>
    </location>
</feature>
<evidence type="ECO:0000313" key="2">
    <source>
        <dbReference type="EMBL" id="PKQ44073.1"/>
    </source>
</evidence>
<proteinExistence type="predicted"/>
<comment type="caution">
    <text evidence="2">The sequence shown here is derived from an EMBL/GenBank/DDBJ whole genome shotgun (WGS) entry which is preliminary data.</text>
</comment>
<gene>
    <name evidence="2" type="ORF">CSW08_14830</name>
</gene>
<reference evidence="2 3" key="1">
    <citation type="submission" date="2017-12" db="EMBL/GenBank/DDBJ databases">
        <title>Confluentibacter flavum sp. nov., isolated from the saline lake.</title>
        <authorList>
            <person name="Yu L."/>
        </authorList>
    </citation>
    <scope>NUCLEOTIDE SEQUENCE [LARGE SCALE GENOMIC DNA]</scope>
    <source>
        <strain evidence="2 3">3B</strain>
    </source>
</reference>
<dbReference type="Pfam" id="PF13480">
    <property type="entry name" value="Acetyltransf_6"/>
    <property type="match status" value="1"/>
</dbReference>
<dbReference type="AlphaFoldDB" id="A0A2N3HGM9"/>
<protein>
    <recommendedName>
        <fullName evidence="1">BioF2-like acetyltransferase domain-containing protein</fullName>
    </recommendedName>
</protein>
<keyword evidence="3" id="KW-1185">Reference proteome</keyword>
<dbReference type="RefSeq" id="WP_106660654.1">
    <property type="nucleotide sequence ID" value="NZ_PJEO01000052.1"/>
</dbReference>